<keyword evidence="3" id="KW-0804">Transcription</keyword>
<sequence>MSLDLHNLAWHRSAGKLIMQLNRPAFWSSLVRVLNEYVQIDNWVVLVFGDQQVQVISVPEVADAEEVDALIQRYVKGLFLLDPFYIANRENPQSGFFHLSDIAPEHFLTTEYYHRYFEQYISVDEAQYNVQLDADRTLCISLGSHVRFGPEQITTLDIIKPWVMALMHQRMCFETELEKNLSEPPPWSEAIIQLGTQITTREKDVLTLLLSGFSNKEIAGKLALSAETIKVHRRNLYNKLNIKSQSELFARFFMPKQEHHAANSSLLLPIAEK</sequence>
<feature type="domain" description="HTH luxR-type" evidence="4">
    <location>
        <begin position="191"/>
        <end position="256"/>
    </location>
</feature>
<proteinExistence type="predicted"/>
<dbReference type="InterPro" id="IPR036388">
    <property type="entry name" value="WH-like_DNA-bd_sf"/>
</dbReference>
<evidence type="ECO:0000259" key="4">
    <source>
        <dbReference type="PROSITE" id="PS50043"/>
    </source>
</evidence>
<dbReference type="GO" id="GO:0003677">
    <property type="term" value="F:DNA binding"/>
    <property type="evidence" value="ECO:0007669"/>
    <property type="project" value="UniProtKB-KW"/>
</dbReference>
<dbReference type="EMBL" id="MOAY01000050">
    <property type="protein sequence ID" value="ROM46064.1"/>
    <property type="molecule type" value="Genomic_DNA"/>
</dbReference>
<dbReference type="Proteomes" id="UP000284656">
    <property type="component" value="Unassembled WGS sequence"/>
</dbReference>
<dbReference type="PROSITE" id="PS00622">
    <property type="entry name" value="HTH_LUXR_1"/>
    <property type="match status" value="1"/>
</dbReference>
<dbReference type="Pfam" id="PF00196">
    <property type="entry name" value="GerE"/>
    <property type="match status" value="1"/>
</dbReference>
<dbReference type="AlphaFoldDB" id="A0A423EYA1"/>
<comment type="caution">
    <text evidence="5">The sequence shown here is derived from an EMBL/GenBank/DDBJ whole genome shotgun (WGS) entry which is preliminary data.</text>
</comment>
<dbReference type="RefSeq" id="WP_123716820.1">
    <property type="nucleotide sequence ID" value="NZ_MOAY01000050.1"/>
</dbReference>
<protein>
    <submittedName>
        <fullName evidence="5">Helix-turn-helix transcriptional regulator</fullName>
    </submittedName>
</protein>
<evidence type="ECO:0000256" key="2">
    <source>
        <dbReference type="ARBA" id="ARBA00023125"/>
    </source>
</evidence>
<dbReference type="PANTHER" id="PTHR44688">
    <property type="entry name" value="DNA-BINDING TRANSCRIPTIONAL ACTIVATOR DEVR_DOSR"/>
    <property type="match status" value="1"/>
</dbReference>
<name>A0A423EYA1_9PSED</name>
<dbReference type="GO" id="GO:0006355">
    <property type="term" value="P:regulation of DNA-templated transcription"/>
    <property type="evidence" value="ECO:0007669"/>
    <property type="project" value="InterPro"/>
</dbReference>
<evidence type="ECO:0000256" key="1">
    <source>
        <dbReference type="ARBA" id="ARBA00023015"/>
    </source>
</evidence>
<dbReference type="Gene3D" id="1.10.10.10">
    <property type="entry name" value="Winged helix-like DNA-binding domain superfamily/Winged helix DNA-binding domain"/>
    <property type="match status" value="1"/>
</dbReference>
<organism evidence="5 6">
    <name type="scientific">Pseudomonas poae</name>
    <dbReference type="NCBI Taxonomy" id="200451"/>
    <lineage>
        <taxon>Bacteria</taxon>
        <taxon>Pseudomonadati</taxon>
        <taxon>Pseudomonadota</taxon>
        <taxon>Gammaproteobacteria</taxon>
        <taxon>Pseudomonadales</taxon>
        <taxon>Pseudomonadaceae</taxon>
        <taxon>Pseudomonas</taxon>
    </lineage>
</organism>
<evidence type="ECO:0000256" key="3">
    <source>
        <dbReference type="ARBA" id="ARBA00023163"/>
    </source>
</evidence>
<keyword evidence="2" id="KW-0238">DNA-binding</keyword>
<dbReference type="CDD" id="cd06170">
    <property type="entry name" value="LuxR_C_like"/>
    <property type="match status" value="1"/>
</dbReference>
<evidence type="ECO:0000313" key="5">
    <source>
        <dbReference type="EMBL" id="ROM46064.1"/>
    </source>
</evidence>
<gene>
    <name evidence="5" type="ORF">BK648_15545</name>
</gene>
<accession>A0A423EYA1</accession>
<dbReference type="InterPro" id="IPR000792">
    <property type="entry name" value="Tscrpt_reg_LuxR_C"/>
</dbReference>
<reference evidence="5 6" key="1">
    <citation type="submission" date="2016-10" db="EMBL/GenBank/DDBJ databases">
        <title>Comparative genome analysis of multiple Pseudomonas spp. focuses on biocontrol and plant growth promoting traits.</title>
        <authorList>
            <person name="Tao X.-Y."/>
            <person name="Taylor C.G."/>
        </authorList>
    </citation>
    <scope>NUCLEOTIDE SEQUENCE [LARGE SCALE GENOMIC DNA]</scope>
    <source>
        <strain evidence="5 6">29G9</strain>
    </source>
</reference>
<dbReference type="SMART" id="SM00421">
    <property type="entry name" value="HTH_LUXR"/>
    <property type="match status" value="1"/>
</dbReference>
<dbReference type="PANTHER" id="PTHR44688:SF16">
    <property type="entry name" value="DNA-BINDING TRANSCRIPTIONAL ACTIVATOR DEVR_DOSR"/>
    <property type="match status" value="1"/>
</dbReference>
<evidence type="ECO:0000313" key="6">
    <source>
        <dbReference type="Proteomes" id="UP000284656"/>
    </source>
</evidence>
<dbReference type="PRINTS" id="PR00038">
    <property type="entry name" value="HTHLUXR"/>
</dbReference>
<dbReference type="PROSITE" id="PS50043">
    <property type="entry name" value="HTH_LUXR_2"/>
    <property type="match status" value="1"/>
</dbReference>
<keyword evidence="1" id="KW-0805">Transcription regulation</keyword>
<dbReference type="InterPro" id="IPR016032">
    <property type="entry name" value="Sig_transdc_resp-reg_C-effctor"/>
</dbReference>
<dbReference type="SUPFAM" id="SSF46894">
    <property type="entry name" value="C-terminal effector domain of the bipartite response regulators"/>
    <property type="match status" value="1"/>
</dbReference>